<dbReference type="eggNOG" id="KOG0254">
    <property type="taxonomic scope" value="Eukaryota"/>
</dbReference>
<evidence type="ECO:0000259" key="8">
    <source>
        <dbReference type="PROSITE" id="PS50850"/>
    </source>
</evidence>
<accession>G8YPK3</accession>
<dbReference type="OrthoDB" id="6133115at2759"/>
<dbReference type="STRING" id="559304.G8YPK3"/>
<feature type="transmembrane region" description="Helical" evidence="7">
    <location>
        <begin position="23"/>
        <end position="43"/>
    </location>
</feature>
<organism evidence="9 10">
    <name type="scientific">Pichia sorbitophila (strain ATCC MYA-4447 / BCRC 22081 / CBS 7064 / NBRC 10061 / NRRL Y-12695)</name>
    <name type="common">Hybrid yeast</name>
    <dbReference type="NCBI Taxonomy" id="559304"/>
    <lineage>
        <taxon>Eukaryota</taxon>
        <taxon>Fungi</taxon>
        <taxon>Dikarya</taxon>
        <taxon>Ascomycota</taxon>
        <taxon>Saccharomycotina</taxon>
        <taxon>Pichiomycetes</taxon>
        <taxon>Debaryomycetaceae</taxon>
        <taxon>Millerozyma</taxon>
    </lineage>
</organism>
<feature type="transmembrane region" description="Helical" evidence="7">
    <location>
        <begin position="418"/>
        <end position="439"/>
    </location>
</feature>
<evidence type="ECO:0000256" key="7">
    <source>
        <dbReference type="SAM" id="Phobius"/>
    </source>
</evidence>
<dbReference type="Gene3D" id="1.20.1250.20">
    <property type="entry name" value="MFS general substrate transporter like domains"/>
    <property type="match status" value="1"/>
</dbReference>
<keyword evidence="3" id="KW-0813">Transport</keyword>
<evidence type="ECO:0000256" key="3">
    <source>
        <dbReference type="ARBA" id="ARBA00022448"/>
    </source>
</evidence>
<feature type="domain" description="Major facilitator superfamily (MFS) profile" evidence="8">
    <location>
        <begin position="30"/>
        <end position="470"/>
    </location>
</feature>
<dbReference type="InterPro" id="IPR050360">
    <property type="entry name" value="MFS_Sugar_Transporters"/>
</dbReference>
<dbReference type="PRINTS" id="PR00171">
    <property type="entry name" value="SUGRTRNSPORT"/>
</dbReference>
<evidence type="ECO:0000256" key="6">
    <source>
        <dbReference type="ARBA" id="ARBA00023136"/>
    </source>
</evidence>
<feature type="transmembrane region" description="Helical" evidence="7">
    <location>
        <begin position="320"/>
        <end position="340"/>
    </location>
</feature>
<dbReference type="OMA" id="AFGSYRI"/>
<comment type="similarity">
    <text evidence="2">Belongs to the major facilitator superfamily. Sugar transporter (TC 2.A.1.1) family.</text>
</comment>
<feature type="transmembrane region" description="Helical" evidence="7">
    <location>
        <begin position="190"/>
        <end position="211"/>
    </location>
</feature>
<dbReference type="FunFam" id="1.20.1250.20:FF:000134">
    <property type="entry name" value="MFS sugar transporter protein"/>
    <property type="match status" value="1"/>
</dbReference>
<protein>
    <submittedName>
        <fullName evidence="9">Piso0_000612 protein</fullName>
    </submittedName>
</protein>
<feature type="transmembrane region" description="Helical" evidence="7">
    <location>
        <begin position="347"/>
        <end position="366"/>
    </location>
</feature>
<evidence type="ECO:0000313" key="9">
    <source>
        <dbReference type="EMBL" id="CCE78588.1"/>
    </source>
</evidence>
<keyword evidence="6 7" id="KW-0472">Membrane</keyword>
<dbReference type="PANTHER" id="PTHR48022:SF64">
    <property type="entry name" value="MAJOR FACILITATOR SUPERFAMILY (MFS) PROFILE DOMAIN-CONTAINING PROTEIN"/>
    <property type="match status" value="1"/>
</dbReference>
<dbReference type="GO" id="GO:0005351">
    <property type="term" value="F:carbohydrate:proton symporter activity"/>
    <property type="evidence" value="ECO:0007669"/>
    <property type="project" value="TreeGrafter"/>
</dbReference>
<dbReference type="PROSITE" id="PS00217">
    <property type="entry name" value="SUGAR_TRANSPORT_2"/>
    <property type="match status" value="1"/>
</dbReference>
<dbReference type="PROSITE" id="PS50850">
    <property type="entry name" value="MFS"/>
    <property type="match status" value="1"/>
</dbReference>
<proteinExistence type="inferred from homology"/>
<evidence type="ECO:0000256" key="2">
    <source>
        <dbReference type="ARBA" id="ARBA00010992"/>
    </source>
</evidence>
<reference evidence="9 10" key="1">
    <citation type="journal article" date="2012" name="G3 (Bethesda)">
        <title>Pichia sorbitophila, an interspecies yeast hybrid reveals early steps of genome resolution following polyploidization.</title>
        <authorList>
            <person name="Leh Louis V."/>
            <person name="Despons L."/>
            <person name="Friedrich A."/>
            <person name="Martin T."/>
            <person name="Durrens P."/>
            <person name="Casaregola S."/>
            <person name="Neuveglise C."/>
            <person name="Fairhead C."/>
            <person name="Marck C."/>
            <person name="Cruz J.A."/>
            <person name="Straub M.L."/>
            <person name="Kugler V."/>
            <person name="Sacerdot C."/>
            <person name="Uzunov Z."/>
            <person name="Thierry A."/>
            <person name="Weiss S."/>
            <person name="Bleykasten C."/>
            <person name="De Montigny J."/>
            <person name="Jacques N."/>
            <person name="Jung P."/>
            <person name="Lemaire M."/>
            <person name="Mallet S."/>
            <person name="Morel G."/>
            <person name="Richard G.F."/>
            <person name="Sarkar A."/>
            <person name="Savel G."/>
            <person name="Schacherer J."/>
            <person name="Seret M.L."/>
            <person name="Talla E."/>
            <person name="Samson G."/>
            <person name="Jubin C."/>
            <person name="Poulain J."/>
            <person name="Vacherie B."/>
            <person name="Barbe V."/>
            <person name="Pelletier E."/>
            <person name="Sherman D.J."/>
            <person name="Westhof E."/>
            <person name="Weissenbach J."/>
            <person name="Baret P.V."/>
            <person name="Wincker P."/>
            <person name="Gaillardin C."/>
            <person name="Dujon B."/>
            <person name="Souciet J.L."/>
        </authorList>
    </citation>
    <scope>NUCLEOTIDE SEQUENCE [LARGE SCALE GENOMIC DNA]</scope>
    <source>
        <strain evidence="10">ATCC MYA-4447 / BCRC 22081 / CBS 7064 / NBRC 10061 / NRRL Y-12695</strain>
    </source>
</reference>
<evidence type="ECO:0000256" key="5">
    <source>
        <dbReference type="ARBA" id="ARBA00022989"/>
    </source>
</evidence>
<feature type="transmembrane region" description="Helical" evidence="7">
    <location>
        <begin position="378"/>
        <end position="397"/>
    </location>
</feature>
<feature type="transmembrane region" description="Helical" evidence="7">
    <location>
        <begin position="98"/>
        <end position="116"/>
    </location>
</feature>
<dbReference type="GO" id="GO:0016020">
    <property type="term" value="C:membrane"/>
    <property type="evidence" value="ECO:0007669"/>
    <property type="project" value="UniProtKB-SubCell"/>
</dbReference>
<dbReference type="InterPro" id="IPR005828">
    <property type="entry name" value="MFS_sugar_transport-like"/>
</dbReference>
<feature type="transmembrane region" description="Helical" evidence="7">
    <location>
        <begin position="445"/>
        <end position="466"/>
    </location>
</feature>
<dbReference type="Pfam" id="PF00083">
    <property type="entry name" value="Sugar_tr"/>
    <property type="match status" value="1"/>
</dbReference>
<dbReference type="InParanoid" id="G8YPK3"/>
<dbReference type="SUPFAM" id="SSF103473">
    <property type="entry name" value="MFS general substrate transporter"/>
    <property type="match status" value="1"/>
</dbReference>
<evidence type="ECO:0000256" key="4">
    <source>
        <dbReference type="ARBA" id="ARBA00022692"/>
    </source>
</evidence>
<gene>
    <name evidence="9" type="primary">Piso0_000612</name>
    <name evidence="9" type="ORF">GNLVRS01_PISO0D00289g</name>
</gene>
<dbReference type="InterPro" id="IPR036259">
    <property type="entry name" value="MFS_trans_sf"/>
</dbReference>
<dbReference type="EMBL" id="FO082056">
    <property type="protein sequence ID" value="CCE78588.1"/>
    <property type="molecule type" value="Genomic_DNA"/>
</dbReference>
<keyword evidence="4 7" id="KW-0812">Transmembrane</keyword>
<keyword evidence="5 7" id="KW-1133">Transmembrane helix</keyword>
<feature type="transmembrane region" description="Helical" evidence="7">
    <location>
        <begin position="63"/>
        <end position="86"/>
    </location>
</feature>
<dbReference type="PANTHER" id="PTHR48022">
    <property type="entry name" value="PLASTIDIC GLUCOSE TRANSPORTER 4"/>
    <property type="match status" value="1"/>
</dbReference>
<feature type="transmembrane region" description="Helical" evidence="7">
    <location>
        <begin position="122"/>
        <end position="145"/>
    </location>
</feature>
<dbReference type="InterPro" id="IPR005829">
    <property type="entry name" value="Sugar_transporter_CS"/>
</dbReference>
<feature type="transmembrane region" description="Helical" evidence="7">
    <location>
        <begin position="157"/>
        <end position="178"/>
    </location>
</feature>
<sequence length="519" mass="58230">MALTVKEAIGRYSRPPWYKNRHLRMLYCLMVPGIVFVHTSVGFDSSLAGTAQLLDTWQKAMHNPVGGILGLLTASYSIGSIASLPFAPYVSNKFGRRYVVFMGAIVTLIGVVLQTASQNIGMYVAGRIVIGFGDGFSMSGSPVLLAELAHAGDRVKFNTLFSTFWNLGSVCNNWLSFIASHKLATTSWQWRMPCFVQAFWTLCVVVAIFILPESPRWLISKGRDDEAWDFLVKYHADGDEDDEIIKAEYQEISNWIREERKFNEGKSLFSVLSSTGNRRRIIILVSLGIFQQCIGSALISTYLNSTLTTIGVTSSNIKTLISSILSTWSWLVSIFATLNIERFGRRTLFLSATFALWLCFIAWTAASGVYTERKSHDAAGAVIAFIVLYTTVFNLVWNPLPFMYSDEVMTFELRSKGASFYLAVQQSAVIFNSFVNAIGVQHLQWRFYIVYDCWLILVMIIIYVFFVETNGYSLEEIGILFDAPGSKLYGKPVGTLPKDDESFASVKDETVVDVYQKKQ</sequence>
<keyword evidence="10" id="KW-1185">Reference proteome</keyword>
<evidence type="ECO:0000256" key="1">
    <source>
        <dbReference type="ARBA" id="ARBA00004141"/>
    </source>
</evidence>
<name>G8YPK3_PICSO</name>
<dbReference type="InterPro" id="IPR003663">
    <property type="entry name" value="Sugar/inositol_transpt"/>
</dbReference>
<dbReference type="InterPro" id="IPR020846">
    <property type="entry name" value="MFS_dom"/>
</dbReference>
<comment type="subcellular location">
    <subcellularLocation>
        <location evidence="1">Membrane</location>
        <topology evidence="1">Multi-pass membrane protein</topology>
    </subcellularLocation>
</comment>
<dbReference type="HOGENOM" id="CLU_001265_30_13_1"/>
<feature type="transmembrane region" description="Helical" evidence="7">
    <location>
        <begin position="281"/>
        <end position="300"/>
    </location>
</feature>
<dbReference type="AlphaFoldDB" id="G8YPK3"/>
<evidence type="ECO:0000313" key="10">
    <source>
        <dbReference type="Proteomes" id="UP000005222"/>
    </source>
</evidence>
<dbReference type="Proteomes" id="UP000005222">
    <property type="component" value="Chromosome D"/>
</dbReference>